<reference evidence="2 3" key="1">
    <citation type="submission" date="2014-03" db="EMBL/GenBank/DDBJ databases">
        <title>Bradyrhizobium valentinum sp. nov., isolated from effective nodules of Lupinus mariae-josephae, a lupine endemic of basic-lime soils in Eastern Spain.</title>
        <authorList>
            <person name="Duran D."/>
            <person name="Rey L."/>
            <person name="Navarro A."/>
            <person name="Busquets A."/>
            <person name="Imperial J."/>
            <person name="Ruiz-Argueso T."/>
        </authorList>
    </citation>
    <scope>NUCLEOTIDE SEQUENCE [LARGE SCALE GENOMIC DNA]</scope>
    <source>
        <strain evidence="2 3">CCBAU 23086</strain>
    </source>
</reference>
<evidence type="ECO:0000313" key="2">
    <source>
        <dbReference type="EMBL" id="KRR25604.1"/>
    </source>
</evidence>
<name>A0A0R3MZV8_9BRAD</name>
<sequence>MNATERAPTDFLRPVTWPTWLAWVLVCALVPVFSTIFTTAIGKPISRNAAHPALIANGLLVLMLVAPLAPPLMQGIVLKRVLPKLSLLFWFCCILLSAILLFALATGLIDAGFRAQSQLQDAATAPRLADALGAANILGLPWGPLLLWTIATSALTSLVPAWALGTASGLRRATLLFFAASIVGSCASTIVEQLYQMTLDPRPPNDWDLNGLSWTRRFQLLAGRSGVGAVWGATTAIFVVLMTRRMGNATSLEAPVFATHRAGGLLLVLIAPLLIAFLAPFVGYLAGPRGVVAGAPALRKAMSLAPSQDSSQGETVLAYSHDVAIPVARMSAAVIAPDGKTAIVRTVDHTLVQVDIATGQGVRQLAGALGPSVRHAIVWSPDGRYLALRSNGAAVPIPNTHHTQYQSRVRLYALPDMTLVGEFSSSEGPCFDAYAREPVLFSNDSKSLWLVCRQHNAPLPDDPMAVRLDVPAMRLLDIRRYGEGAWSGETRGLERIGDSVWAWQFPHGAAPFRIRDLTRERDIVRVPLPRELIGSLTAQTGQSQVDEKTIRLKFCGVPPDAPSDAGPSSWICRTLVFETRTGALIGSADEGDNRSPIQANSLPRSVLTGRGLHIEAFWRHDSKTGELVVRDSATGRERQRIVSIAQRPLQMSADGVWLMTVAIDGGALRLYRIHL</sequence>
<keyword evidence="1" id="KW-0472">Membrane</keyword>
<feature type="transmembrane region" description="Helical" evidence="1">
    <location>
        <begin position="176"/>
        <end position="198"/>
    </location>
</feature>
<evidence type="ECO:0000256" key="1">
    <source>
        <dbReference type="SAM" id="Phobius"/>
    </source>
</evidence>
<keyword evidence="1" id="KW-1133">Transmembrane helix</keyword>
<dbReference type="SUPFAM" id="SSF50969">
    <property type="entry name" value="YVTN repeat-like/Quinoprotein amine dehydrogenase"/>
    <property type="match status" value="1"/>
</dbReference>
<protein>
    <submittedName>
        <fullName evidence="2">Uncharacterized protein</fullName>
    </submittedName>
</protein>
<dbReference type="Proteomes" id="UP000051660">
    <property type="component" value="Unassembled WGS sequence"/>
</dbReference>
<gene>
    <name evidence="2" type="ORF">CQ14_18240</name>
</gene>
<feature type="transmembrane region" description="Helical" evidence="1">
    <location>
        <begin position="218"/>
        <end position="241"/>
    </location>
</feature>
<proteinExistence type="predicted"/>
<feature type="transmembrane region" description="Helical" evidence="1">
    <location>
        <begin position="20"/>
        <end position="41"/>
    </location>
</feature>
<feature type="transmembrane region" description="Helical" evidence="1">
    <location>
        <begin position="145"/>
        <end position="164"/>
    </location>
</feature>
<feature type="transmembrane region" description="Helical" evidence="1">
    <location>
        <begin position="262"/>
        <end position="286"/>
    </location>
</feature>
<dbReference type="InterPro" id="IPR015943">
    <property type="entry name" value="WD40/YVTN_repeat-like_dom_sf"/>
</dbReference>
<dbReference type="AlphaFoldDB" id="A0A0R3MZV8"/>
<comment type="caution">
    <text evidence="2">The sequence shown here is derived from an EMBL/GenBank/DDBJ whole genome shotgun (WGS) entry which is preliminary data.</text>
</comment>
<feature type="transmembrane region" description="Helical" evidence="1">
    <location>
        <begin position="85"/>
        <end position="109"/>
    </location>
</feature>
<feature type="transmembrane region" description="Helical" evidence="1">
    <location>
        <begin position="53"/>
        <end position="73"/>
    </location>
</feature>
<dbReference type="Gene3D" id="2.130.10.10">
    <property type="entry name" value="YVTN repeat-like/Quinoprotein amine dehydrogenase"/>
    <property type="match status" value="1"/>
</dbReference>
<organism evidence="2 3">
    <name type="scientific">Bradyrhizobium lablabi</name>
    <dbReference type="NCBI Taxonomy" id="722472"/>
    <lineage>
        <taxon>Bacteria</taxon>
        <taxon>Pseudomonadati</taxon>
        <taxon>Pseudomonadota</taxon>
        <taxon>Alphaproteobacteria</taxon>
        <taxon>Hyphomicrobiales</taxon>
        <taxon>Nitrobacteraceae</taxon>
        <taxon>Bradyrhizobium</taxon>
    </lineage>
</organism>
<dbReference type="EMBL" id="LLYB01000055">
    <property type="protein sequence ID" value="KRR25604.1"/>
    <property type="molecule type" value="Genomic_DNA"/>
</dbReference>
<evidence type="ECO:0000313" key="3">
    <source>
        <dbReference type="Proteomes" id="UP000051660"/>
    </source>
</evidence>
<accession>A0A0R3MZV8</accession>
<dbReference type="InterPro" id="IPR011044">
    <property type="entry name" value="Quino_amine_DH_bsu"/>
</dbReference>
<keyword evidence="1" id="KW-0812">Transmembrane</keyword>